<comment type="subcellular location">
    <subcellularLocation>
        <location evidence="2">Membrane</location>
        <topology evidence="2">Single-pass membrane protein</topology>
    </subcellularLocation>
</comment>
<dbReference type="FunFam" id="1.10.630.10:FF:000126">
    <property type="entry name" value="Predicted protein"/>
    <property type="match status" value="1"/>
</dbReference>
<dbReference type="GO" id="GO:0016020">
    <property type="term" value="C:membrane"/>
    <property type="evidence" value="ECO:0007669"/>
    <property type="project" value="UniProtKB-SubCell"/>
</dbReference>
<dbReference type="PANTHER" id="PTHR47944">
    <property type="entry name" value="CYTOCHROME P450 98A9"/>
    <property type="match status" value="1"/>
</dbReference>
<accession>A0AAW2UJL0</accession>
<dbReference type="InterPro" id="IPR036396">
    <property type="entry name" value="Cyt_P450_sf"/>
</dbReference>
<name>A0AAW2UJL0_9LAMI</name>
<keyword evidence="8 10" id="KW-0503">Monooxygenase</keyword>
<comment type="caution">
    <text evidence="11">The sequence shown here is derived from an EMBL/GenBank/DDBJ whole genome shotgun (WGS) entry which is preliminary data.</text>
</comment>
<gene>
    <name evidence="11" type="ORF">Slati_3553300</name>
</gene>
<dbReference type="AlphaFoldDB" id="A0AAW2UJL0"/>
<comment type="similarity">
    <text evidence="3 10">Belongs to the cytochrome P450 family.</text>
</comment>
<dbReference type="PRINTS" id="PR00463">
    <property type="entry name" value="EP450I"/>
</dbReference>
<dbReference type="Pfam" id="PF00067">
    <property type="entry name" value="p450"/>
    <property type="match status" value="1"/>
</dbReference>
<dbReference type="InterPro" id="IPR002401">
    <property type="entry name" value="Cyt_P450_E_grp-I"/>
</dbReference>
<dbReference type="EMBL" id="JACGWN010000012">
    <property type="protein sequence ID" value="KAL0417214.1"/>
    <property type="molecule type" value="Genomic_DNA"/>
</dbReference>
<keyword evidence="7 9" id="KW-0408">Iron</keyword>
<evidence type="ECO:0000256" key="8">
    <source>
        <dbReference type="ARBA" id="ARBA00023033"/>
    </source>
</evidence>
<reference evidence="11" key="1">
    <citation type="submission" date="2020-06" db="EMBL/GenBank/DDBJ databases">
        <authorList>
            <person name="Li T."/>
            <person name="Hu X."/>
            <person name="Zhang T."/>
            <person name="Song X."/>
            <person name="Zhang H."/>
            <person name="Dai N."/>
            <person name="Sheng W."/>
            <person name="Hou X."/>
            <person name="Wei L."/>
        </authorList>
    </citation>
    <scope>NUCLEOTIDE SEQUENCE</scope>
    <source>
        <strain evidence="11">KEN1</strain>
        <tissue evidence="11">Leaf</tissue>
    </source>
</reference>
<dbReference type="PRINTS" id="PR00385">
    <property type="entry name" value="P450"/>
</dbReference>
<evidence type="ECO:0000256" key="1">
    <source>
        <dbReference type="ARBA" id="ARBA00001971"/>
    </source>
</evidence>
<evidence type="ECO:0000256" key="10">
    <source>
        <dbReference type="RuleBase" id="RU000461"/>
    </source>
</evidence>
<evidence type="ECO:0000256" key="4">
    <source>
        <dbReference type="ARBA" id="ARBA00022617"/>
    </source>
</evidence>
<organism evidence="11">
    <name type="scientific">Sesamum latifolium</name>
    <dbReference type="NCBI Taxonomy" id="2727402"/>
    <lineage>
        <taxon>Eukaryota</taxon>
        <taxon>Viridiplantae</taxon>
        <taxon>Streptophyta</taxon>
        <taxon>Embryophyta</taxon>
        <taxon>Tracheophyta</taxon>
        <taxon>Spermatophyta</taxon>
        <taxon>Magnoliopsida</taxon>
        <taxon>eudicotyledons</taxon>
        <taxon>Gunneridae</taxon>
        <taxon>Pentapetalae</taxon>
        <taxon>asterids</taxon>
        <taxon>lamiids</taxon>
        <taxon>Lamiales</taxon>
        <taxon>Pedaliaceae</taxon>
        <taxon>Sesamum</taxon>
    </lineage>
</organism>
<dbReference type="GO" id="GO:0005506">
    <property type="term" value="F:iron ion binding"/>
    <property type="evidence" value="ECO:0007669"/>
    <property type="project" value="InterPro"/>
</dbReference>
<evidence type="ECO:0000256" key="3">
    <source>
        <dbReference type="ARBA" id="ARBA00010617"/>
    </source>
</evidence>
<sequence>MKIVHKKFDKFLEHVLDEHEERRRSVEGYVSRDMVDVLLELAEDPTLEVKLERPGVKGHILDLLAGGTESSTVTIIWAISELLKRPEYFKKATEELDRVIGRNRWVKEKDMPNLPYIDAIMKETMRLHPIAPILTPRLAREDCKVAGYDIKKGTQVFVNVWTIGLDPSIWENPTEFNPDRFIKKPIDVRGHDFELLPFGAGRRMCPGYSLGLKVIMSSLANLIHGFNWKLPAPMTPEDLNMEEVFGLSVPRKVPLVAVPEPRLPLEVYNL</sequence>
<dbReference type="CDD" id="cd20618">
    <property type="entry name" value="CYP71_clan"/>
    <property type="match status" value="1"/>
</dbReference>
<dbReference type="InterPro" id="IPR017972">
    <property type="entry name" value="Cyt_P450_CS"/>
</dbReference>
<feature type="binding site" description="axial binding residue" evidence="9">
    <location>
        <position position="205"/>
    </location>
    <ligand>
        <name>heme</name>
        <dbReference type="ChEBI" id="CHEBI:30413"/>
    </ligand>
    <ligandPart>
        <name>Fe</name>
        <dbReference type="ChEBI" id="CHEBI:18248"/>
    </ligandPart>
</feature>
<evidence type="ECO:0000256" key="7">
    <source>
        <dbReference type="ARBA" id="ARBA00023004"/>
    </source>
</evidence>
<evidence type="ECO:0000256" key="5">
    <source>
        <dbReference type="ARBA" id="ARBA00022723"/>
    </source>
</evidence>
<dbReference type="SUPFAM" id="SSF48264">
    <property type="entry name" value="Cytochrome P450"/>
    <property type="match status" value="1"/>
</dbReference>
<reference evidence="11" key="2">
    <citation type="journal article" date="2024" name="Plant">
        <title>Genomic evolution and insights into agronomic trait innovations of Sesamum species.</title>
        <authorList>
            <person name="Miao H."/>
            <person name="Wang L."/>
            <person name="Qu L."/>
            <person name="Liu H."/>
            <person name="Sun Y."/>
            <person name="Le M."/>
            <person name="Wang Q."/>
            <person name="Wei S."/>
            <person name="Zheng Y."/>
            <person name="Lin W."/>
            <person name="Duan Y."/>
            <person name="Cao H."/>
            <person name="Xiong S."/>
            <person name="Wang X."/>
            <person name="Wei L."/>
            <person name="Li C."/>
            <person name="Ma Q."/>
            <person name="Ju M."/>
            <person name="Zhao R."/>
            <person name="Li G."/>
            <person name="Mu C."/>
            <person name="Tian Q."/>
            <person name="Mei H."/>
            <person name="Zhang T."/>
            <person name="Gao T."/>
            <person name="Zhang H."/>
        </authorList>
    </citation>
    <scope>NUCLEOTIDE SEQUENCE</scope>
    <source>
        <strain evidence="11">KEN1</strain>
    </source>
</reference>
<keyword evidence="4 9" id="KW-0349">Heme</keyword>
<dbReference type="GO" id="GO:0016705">
    <property type="term" value="F:oxidoreductase activity, acting on paired donors, with incorporation or reduction of molecular oxygen"/>
    <property type="evidence" value="ECO:0007669"/>
    <property type="project" value="InterPro"/>
</dbReference>
<evidence type="ECO:0000256" key="9">
    <source>
        <dbReference type="PIRSR" id="PIRSR602401-1"/>
    </source>
</evidence>
<dbReference type="GO" id="GO:0044550">
    <property type="term" value="P:secondary metabolite biosynthetic process"/>
    <property type="evidence" value="ECO:0007669"/>
    <property type="project" value="UniProtKB-ARBA"/>
</dbReference>
<dbReference type="InterPro" id="IPR001128">
    <property type="entry name" value="Cyt_P450"/>
</dbReference>
<keyword evidence="6 10" id="KW-0560">Oxidoreductase</keyword>
<dbReference type="GO" id="GO:0004497">
    <property type="term" value="F:monooxygenase activity"/>
    <property type="evidence" value="ECO:0007669"/>
    <property type="project" value="UniProtKB-KW"/>
</dbReference>
<keyword evidence="5 9" id="KW-0479">Metal-binding</keyword>
<comment type="cofactor">
    <cofactor evidence="1 9">
        <name>heme</name>
        <dbReference type="ChEBI" id="CHEBI:30413"/>
    </cofactor>
</comment>
<evidence type="ECO:0000256" key="2">
    <source>
        <dbReference type="ARBA" id="ARBA00004167"/>
    </source>
</evidence>
<dbReference type="PROSITE" id="PS00086">
    <property type="entry name" value="CYTOCHROME_P450"/>
    <property type="match status" value="1"/>
</dbReference>
<evidence type="ECO:0000256" key="6">
    <source>
        <dbReference type="ARBA" id="ARBA00023002"/>
    </source>
</evidence>
<dbReference type="GO" id="GO:0020037">
    <property type="term" value="F:heme binding"/>
    <property type="evidence" value="ECO:0007669"/>
    <property type="project" value="InterPro"/>
</dbReference>
<protein>
    <submittedName>
        <fullName evidence="11">Trimethyltridecatetraene synthase</fullName>
    </submittedName>
</protein>
<proteinExistence type="inferred from homology"/>
<dbReference type="Gene3D" id="1.10.630.10">
    <property type="entry name" value="Cytochrome P450"/>
    <property type="match status" value="1"/>
</dbReference>
<evidence type="ECO:0000313" key="11">
    <source>
        <dbReference type="EMBL" id="KAL0417214.1"/>
    </source>
</evidence>
<dbReference type="PANTHER" id="PTHR47944:SF4">
    <property type="entry name" value="OS09G0441700 PROTEIN"/>
    <property type="match status" value="1"/>
</dbReference>